<keyword evidence="2" id="KW-1185">Reference proteome</keyword>
<comment type="caution">
    <text evidence="1">The sequence shown here is derived from an EMBL/GenBank/DDBJ whole genome shotgun (WGS) entry which is preliminary data.</text>
</comment>
<evidence type="ECO:0000313" key="2">
    <source>
        <dbReference type="Proteomes" id="UP001501676"/>
    </source>
</evidence>
<sequence>MCDASRHDPQFLAHALQTYRDQPERRALIGVPEELDFLNAPRPVVEPQFARRETAGGAG</sequence>
<gene>
    <name evidence="1" type="ORF">GCM10020369_74240</name>
</gene>
<reference evidence="2" key="1">
    <citation type="journal article" date="2019" name="Int. J. Syst. Evol. Microbiol.">
        <title>The Global Catalogue of Microorganisms (GCM) 10K type strain sequencing project: providing services to taxonomists for standard genome sequencing and annotation.</title>
        <authorList>
            <consortium name="The Broad Institute Genomics Platform"/>
            <consortium name="The Broad Institute Genome Sequencing Center for Infectious Disease"/>
            <person name="Wu L."/>
            <person name="Ma J."/>
        </authorList>
    </citation>
    <scope>NUCLEOTIDE SEQUENCE [LARGE SCALE GENOMIC DNA]</scope>
    <source>
        <strain evidence="2">JCM 9458</strain>
    </source>
</reference>
<proteinExistence type="predicted"/>
<protein>
    <submittedName>
        <fullName evidence="1">Uncharacterized protein</fullName>
    </submittedName>
</protein>
<evidence type="ECO:0000313" key="1">
    <source>
        <dbReference type="EMBL" id="GAA3396673.1"/>
    </source>
</evidence>
<name>A0ABP6TAT0_9ACTN</name>
<dbReference type="EMBL" id="BAAAYN010000058">
    <property type="protein sequence ID" value="GAA3396673.1"/>
    <property type="molecule type" value="Genomic_DNA"/>
</dbReference>
<dbReference type="Proteomes" id="UP001501676">
    <property type="component" value="Unassembled WGS sequence"/>
</dbReference>
<organism evidence="1 2">
    <name type="scientific">Cryptosporangium minutisporangium</name>
    <dbReference type="NCBI Taxonomy" id="113569"/>
    <lineage>
        <taxon>Bacteria</taxon>
        <taxon>Bacillati</taxon>
        <taxon>Actinomycetota</taxon>
        <taxon>Actinomycetes</taxon>
        <taxon>Cryptosporangiales</taxon>
        <taxon>Cryptosporangiaceae</taxon>
        <taxon>Cryptosporangium</taxon>
    </lineage>
</organism>
<accession>A0ABP6TAT0</accession>